<dbReference type="EMBL" id="AP021876">
    <property type="protein sequence ID" value="BBO81056.1"/>
    <property type="molecule type" value="Genomic_DNA"/>
</dbReference>
<proteinExistence type="predicted"/>
<organism evidence="1 2">
    <name type="scientific">Desulfosarcina ovata subsp. sediminis</name>
    <dbReference type="NCBI Taxonomy" id="885957"/>
    <lineage>
        <taxon>Bacteria</taxon>
        <taxon>Pseudomonadati</taxon>
        <taxon>Thermodesulfobacteriota</taxon>
        <taxon>Desulfobacteria</taxon>
        <taxon>Desulfobacterales</taxon>
        <taxon>Desulfosarcinaceae</taxon>
        <taxon>Desulfosarcina</taxon>
    </lineage>
</organism>
<evidence type="ECO:0000313" key="2">
    <source>
        <dbReference type="Proteomes" id="UP000425960"/>
    </source>
</evidence>
<dbReference type="Proteomes" id="UP000425960">
    <property type="component" value="Chromosome"/>
</dbReference>
<accession>A0A5K7ZJ86</accession>
<sequence length="102" mass="11509">MQWVEIINARIGATTAPFMLERLFQDIHHSVTAGNEGPVRLVIYRGRFVDGDWSIHLYRETNQLPSGRTALGIKLAEILRPMALVDHSIWIEAEGRDAASIQ</sequence>
<gene>
    <name evidence="1" type="ORF">DSCO28_16220</name>
</gene>
<evidence type="ECO:0000313" key="1">
    <source>
        <dbReference type="EMBL" id="BBO81056.1"/>
    </source>
</evidence>
<dbReference type="RefSeq" id="WP_155321859.1">
    <property type="nucleotide sequence ID" value="NZ_AP021876.1"/>
</dbReference>
<name>A0A5K7ZJ86_9BACT</name>
<dbReference type="KEGG" id="dov:DSCO28_16220"/>
<protein>
    <submittedName>
        <fullName evidence="1">Uncharacterized protein</fullName>
    </submittedName>
</protein>
<reference evidence="1 2" key="1">
    <citation type="submission" date="2019-11" db="EMBL/GenBank/DDBJ databases">
        <title>Comparative genomics of hydrocarbon-degrading Desulfosarcina strains.</title>
        <authorList>
            <person name="Watanabe M."/>
            <person name="Kojima H."/>
            <person name="Fukui M."/>
        </authorList>
    </citation>
    <scope>NUCLEOTIDE SEQUENCE [LARGE SCALE GENOMIC DNA]</scope>
    <source>
        <strain evidence="1 2">28bB2T</strain>
    </source>
</reference>
<dbReference type="AlphaFoldDB" id="A0A5K7ZJ86"/>